<gene>
    <name evidence="1" type="ORF">LOKVESSMR4R_03866</name>
</gene>
<evidence type="ECO:0000313" key="2">
    <source>
        <dbReference type="Proteomes" id="UP000195273"/>
    </source>
</evidence>
<name>A0A1Y0EI79_9RHOB</name>
<accession>A0A1Y0EI79</accession>
<reference evidence="1 2" key="1">
    <citation type="submission" date="2017-05" db="EMBL/GenBank/DDBJ databases">
        <title>Genome Sequence of Loktanella vestfoldensis Strain SMR4r Isolated from a Culture of the Diatom Skeletonema marinoi.</title>
        <authorList>
            <person name="Topel M."/>
            <person name="Pinder M.I.M."/>
            <person name="Johansson O.N."/>
            <person name="Kourtchenko O."/>
            <person name="Godhe A."/>
            <person name="Clarke A.K."/>
        </authorList>
    </citation>
    <scope>NUCLEOTIDE SEQUENCE [LARGE SCALE GENOMIC DNA]</scope>
    <source>
        <strain evidence="1 2">SMR4r</strain>
    </source>
</reference>
<sequence length="195" mass="20724">MGERVLCQPSPSPSRKSAFARVCQPGPSALSLSSTSGSSIIDIRRLRASDGNGGRPLLKRCASSIVSSRTSPSLSVIGFDCIVCFPFSRVSLSQGYNAQPVISDCIGDADEVLPDVAKNNIARFPIISSAVLGVDSAIPIEIPYAFKIKSTLRKGFGALCGIILDLHVLNVCIENSLVNFGRPLRARLCERTALC</sequence>
<proteinExistence type="predicted"/>
<protein>
    <submittedName>
        <fullName evidence="1">Uncharacterized protein</fullName>
    </submittedName>
</protein>
<dbReference type="KEGG" id="lvs:LOKVESSMR4R_03866"/>
<keyword evidence="2" id="KW-1185">Reference proteome</keyword>
<dbReference type="Proteomes" id="UP000195273">
    <property type="component" value="Chromosome"/>
</dbReference>
<dbReference type="AlphaFoldDB" id="A0A1Y0EI79"/>
<evidence type="ECO:0000313" key="1">
    <source>
        <dbReference type="EMBL" id="ARU03131.1"/>
    </source>
</evidence>
<dbReference type="EMBL" id="CP021431">
    <property type="protein sequence ID" value="ARU03131.1"/>
    <property type="molecule type" value="Genomic_DNA"/>
</dbReference>
<organism evidence="1 2">
    <name type="scientific">Yoonia vestfoldensis</name>
    <dbReference type="NCBI Taxonomy" id="245188"/>
    <lineage>
        <taxon>Bacteria</taxon>
        <taxon>Pseudomonadati</taxon>
        <taxon>Pseudomonadota</taxon>
        <taxon>Alphaproteobacteria</taxon>
        <taxon>Rhodobacterales</taxon>
        <taxon>Paracoccaceae</taxon>
        <taxon>Yoonia</taxon>
    </lineage>
</organism>